<dbReference type="EMBL" id="VWGC01000092">
    <property type="protein sequence ID" value="KAB1300541.1"/>
    <property type="molecule type" value="Genomic_DNA"/>
</dbReference>
<dbReference type="PROSITE" id="PS51257">
    <property type="entry name" value="PROKAR_LIPOPROTEIN"/>
    <property type="match status" value="1"/>
</dbReference>
<name>A0A643KHQ3_BACOV</name>
<sequence>MKNNVSLLFLSFFLFISCDHKHKEYAKGVLFYSGFPHERELIGEVIELDTALLRYPFRIRIEGDRAIVMDLHGLDHYGHLFQYPSFQYLSSFGKRGDSPTEMLSLENFRLQNHVVWTLDANKSELTRLDFSSSGDSLLRDE</sequence>
<organism evidence="1">
    <name type="scientific">Bacteroides ovatus</name>
    <dbReference type="NCBI Taxonomy" id="28116"/>
    <lineage>
        <taxon>Bacteria</taxon>
        <taxon>Pseudomonadati</taxon>
        <taxon>Bacteroidota</taxon>
        <taxon>Bacteroidia</taxon>
        <taxon>Bacteroidales</taxon>
        <taxon>Bacteroidaceae</taxon>
        <taxon>Bacteroides</taxon>
    </lineage>
</organism>
<proteinExistence type="predicted"/>
<accession>A0A643KHQ3</accession>
<comment type="caution">
    <text evidence="1">The sequence shown here is derived from an EMBL/GenBank/DDBJ whole genome shotgun (WGS) entry which is preliminary data.</text>
</comment>
<protein>
    <recommendedName>
        <fullName evidence="2">6-bladed beta-propeller</fullName>
    </recommendedName>
</protein>
<dbReference type="AlphaFoldDB" id="A0A643KHQ3"/>
<dbReference type="Pfam" id="PF15869">
    <property type="entry name" value="TolB_like"/>
    <property type="match status" value="1"/>
</dbReference>
<feature type="non-terminal residue" evidence="1">
    <location>
        <position position="141"/>
    </location>
</feature>
<reference evidence="1" key="1">
    <citation type="journal article" date="2019" name="Nat. Med.">
        <title>A library of human gut bacterial isolates paired with longitudinal multiomics data enables mechanistic microbiome research.</title>
        <authorList>
            <person name="Poyet M."/>
            <person name="Groussin M."/>
            <person name="Gibbons S.M."/>
            <person name="Avila-Pacheco J."/>
            <person name="Jiang X."/>
            <person name="Kearney S.M."/>
            <person name="Perrotta A.R."/>
            <person name="Berdy B."/>
            <person name="Zhao S."/>
            <person name="Lieberman T.D."/>
            <person name="Swanson P.K."/>
            <person name="Smith M."/>
            <person name="Roesemann S."/>
            <person name="Alexander J.E."/>
            <person name="Rich S.A."/>
            <person name="Livny J."/>
            <person name="Vlamakis H."/>
            <person name="Clish C."/>
            <person name="Bullock K."/>
            <person name="Deik A."/>
            <person name="Scott J."/>
            <person name="Pierce K.A."/>
            <person name="Xavier R.J."/>
            <person name="Alm E.J."/>
        </authorList>
    </citation>
    <scope>NUCLEOTIDE SEQUENCE</scope>
    <source>
        <strain evidence="1">BIOML-A28</strain>
    </source>
</reference>
<evidence type="ECO:0008006" key="2">
    <source>
        <dbReference type="Google" id="ProtNLM"/>
    </source>
</evidence>
<gene>
    <name evidence="1" type="ORF">F3B57_27075</name>
</gene>
<evidence type="ECO:0000313" key="1">
    <source>
        <dbReference type="EMBL" id="KAB1300541.1"/>
    </source>
</evidence>